<accession>A0A2H3AMN8</accession>
<name>A0A2H3AMN8_9AGAR</name>
<sequence length="104" mass="11807">MARCQRRCVSSPHPYLLHDTMYTPAYTCNDCSSPSSHPGHFEEITSICLRRRIRRRGEDSDFFAEETHSLAIVVSKGRMASPSYFHRPYPAISSLIGVHPTPDI</sequence>
<gene>
    <name evidence="1" type="ORF">ARMSODRAFT_737630</name>
</gene>
<protein>
    <submittedName>
        <fullName evidence="1">Uncharacterized protein</fullName>
    </submittedName>
</protein>
<dbReference type="EMBL" id="KZ293492">
    <property type="protein sequence ID" value="PBK60105.1"/>
    <property type="molecule type" value="Genomic_DNA"/>
</dbReference>
<dbReference type="Proteomes" id="UP000218334">
    <property type="component" value="Unassembled WGS sequence"/>
</dbReference>
<evidence type="ECO:0000313" key="1">
    <source>
        <dbReference type="EMBL" id="PBK60105.1"/>
    </source>
</evidence>
<proteinExistence type="predicted"/>
<evidence type="ECO:0000313" key="2">
    <source>
        <dbReference type="Proteomes" id="UP000218334"/>
    </source>
</evidence>
<organism evidence="1 2">
    <name type="scientific">Armillaria solidipes</name>
    <dbReference type="NCBI Taxonomy" id="1076256"/>
    <lineage>
        <taxon>Eukaryota</taxon>
        <taxon>Fungi</taxon>
        <taxon>Dikarya</taxon>
        <taxon>Basidiomycota</taxon>
        <taxon>Agaricomycotina</taxon>
        <taxon>Agaricomycetes</taxon>
        <taxon>Agaricomycetidae</taxon>
        <taxon>Agaricales</taxon>
        <taxon>Marasmiineae</taxon>
        <taxon>Physalacriaceae</taxon>
        <taxon>Armillaria</taxon>
    </lineage>
</organism>
<reference evidence="2" key="1">
    <citation type="journal article" date="2017" name="Nat. Ecol. Evol.">
        <title>Genome expansion and lineage-specific genetic innovations in the forest pathogenic fungi Armillaria.</title>
        <authorList>
            <person name="Sipos G."/>
            <person name="Prasanna A.N."/>
            <person name="Walter M.C."/>
            <person name="O'Connor E."/>
            <person name="Balint B."/>
            <person name="Krizsan K."/>
            <person name="Kiss B."/>
            <person name="Hess J."/>
            <person name="Varga T."/>
            <person name="Slot J."/>
            <person name="Riley R."/>
            <person name="Boka B."/>
            <person name="Rigling D."/>
            <person name="Barry K."/>
            <person name="Lee J."/>
            <person name="Mihaltcheva S."/>
            <person name="LaButti K."/>
            <person name="Lipzen A."/>
            <person name="Waldron R."/>
            <person name="Moloney N.M."/>
            <person name="Sperisen C."/>
            <person name="Kredics L."/>
            <person name="Vagvoelgyi C."/>
            <person name="Patrignani A."/>
            <person name="Fitzpatrick D."/>
            <person name="Nagy I."/>
            <person name="Doyle S."/>
            <person name="Anderson J.B."/>
            <person name="Grigoriev I.V."/>
            <person name="Gueldener U."/>
            <person name="Muensterkoetter M."/>
            <person name="Nagy L.G."/>
        </authorList>
    </citation>
    <scope>NUCLEOTIDE SEQUENCE [LARGE SCALE GENOMIC DNA]</scope>
    <source>
        <strain evidence="2">28-4</strain>
    </source>
</reference>
<dbReference type="AlphaFoldDB" id="A0A2H3AMN8"/>
<keyword evidence="2" id="KW-1185">Reference proteome</keyword>